<feature type="compositionally biased region" description="Basic and acidic residues" evidence="1">
    <location>
        <begin position="8"/>
        <end position="21"/>
    </location>
</feature>
<gene>
    <name evidence="3" type="ORF">ECRASSUSDP1_LOCUS15573</name>
</gene>
<keyword evidence="2" id="KW-1133">Transmembrane helix</keyword>
<sequence length="291" mass="34340">MSSRRRKNSDEELKEMSKVRDEEDEPLFMNEKNDHKITRRKDHRENPSIFSFLPASLKYIFLAIMALGVLLIGYILVFTNNSSIALQNKRRLLDKLKNELIADYLKTAKDIESTQAAKLTSQEFFELIVSSDMPLFLDFEKEEDNSIEKVNLRLSEEILNYMYSRMEYLRYLPMNEKHLVQYKENEVVLNIDRMFLCNFNHEDTGSKVNVTLLPPFFTSEIEGSLLNPISLDLQLDNKTKNAHTTEIDKEECLFVPPYWWTQLSIISEDEKRKIKTEEYPIRFSYPAPEQL</sequence>
<evidence type="ECO:0000256" key="1">
    <source>
        <dbReference type="SAM" id="MobiDB-lite"/>
    </source>
</evidence>
<name>A0AAD1XK40_EUPCR</name>
<accession>A0AAD1XK40</accession>
<keyword evidence="4" id="KW-1185">Reference proteome</keyword>
<organism evidence="3 4">
    <name type="scientific">Euplotes crassus</name>
    <dbReference type="NCBI Taxonomy" id="5936"/>
    <lineage>
        <taxon>Eukaryota</taxon>
        <taxon>Sar</taxon>
        <taxon>Alveolata</taxon>
        <taxon>Ciliophora</taxon>
        <taxon>Intramacronucleata</taxon>
        <taxon>Spirotrichea</taxon>
        <taxon>Hypotrichia</taxon>
        <taxon>Euplotida</taxon>
        <taxon>Euplotidae</taxon>
        <taxon>Moneuplotes</taxon>
    </lineage>
</organism>
<protein>
    <submittedName>
        <fullName evidence="3">Uncharacterized protein</fullName>
    </submittedName>
</protein>
<reference evidence="3" key="1">
    <citation type="submission" date="2023-07" db="EMBL/GenBank/DDBJ databases">
        <authorList>
            <consortium name="AG Swart"/>
            <person name="Singh M."/>
            <person name="Singh A."/>
            <person name="Seah K."/>
            <person name="Emmerich C."/>
        </authorList>
    </citation>
    <scope>NUCLEOTIDE SEQUENCE</scope>
    <source>
        <strain evidence="3">DP1</strain>
    </source>
</reference>
<keyword evidence="2" id="KW-0472">Membrane</keyword>
<evidence type="ECO:0000256" key="2">
    <source>
        <dbReference type="SAM" id="Phobius"/>
    </source>
</evidence>
<comment type="caution">
    <text evidence="3">The sequence shown here is derived from an EMBL/GenBank/DDBJ whole genome shotgun (WGS) entry which is preliminary data.</text>
</comment>
<dbReference type="Proteomes" id="UP001295684">
    <property type="component" value="Unassembled WGS sequence"/>
</dbReference>
<feature type="transmembrane region" description="Helical" evidence="2">
    <location>
        <begin position="59"/>
        <end position="78"/>
    </location>
</feature>
<proteinExistence type="predicted"/>
<dbReference type="EMBL" id="CAMPGE010015607">
    <property type="protein sequence ID" value="CAI2374221.1"/>
    <property type="molecule type" value="Genomic_DNA"/>
</dbReference>
<feature type="region of interest" description="Disordered" evidence="1">
    <location>
        <begin position="1"/>
        <end position="40"/>
    </location>
</feature>
<keyword evidence="2" id="KW-0812">Transmembrane</keyword>
<evidence type="ECO:0000313" key="3">
    <source>
        <dbReference type="EMBL" id="CAI2374221.1"/>
    </source>
</evidence>
<evidence type="ECO:0000313" key="4">
    <source>
        <dbReference type="Proteomes" id="UP001295684"/>
    </source>
</evidence>
<dbReference type="AlphaFoldDB" id="A0AAD1XK40"/>